<name>A0A423W6K2_CYTCH</name>
<feature type="transmembrane region" description="Helical" evidence="2">
    <location>
        <begin position="127"/>
        <end position="151"/>
    </location>
</feature>
<protein>
    <submittedName>
        <fullName evidence="3">Uncharacterized protein</fullName>
    </submittedName>
</protein>
<keyword evidence="2" id="KW-0812">Transmembrane</keyword>
<accession>A0A423W6K2</accession>
<dbReference type="PANTHER" id="PTHR35394:SF5">
    <property type="entry name" value="DUF3176 DOMAIN-CONTAINING PROTEIN"/>
    <property type="match status" value="1"/>
</dbReference>
<feature type="compositionally biased region" description="Low complexity" evidence="1">
    <location>
        <begin position="1"/>
        <end position="16"/>
    </location>
</feature>
<dbReference type="EMBL" id="LJZO01000012">
    <property type="protein sequence ID" value="ROV98987.1"/>
    <property type="molecule type" value="Genomic_DNA"/>
</dbReference>
<dbReference type="Pfam" id="PF11374">
    <property type="entry name" value="DUF3176"/>
    <property type="match status" value="1"/>
</dbReference>
<proteinExistence type="predicted"/>
<organism evidence="3 4">
    <name type="scientific">Cytospora chrysosperma</name>
    <name type="common">Cytospora canker fungus</name>
    <name type="synonym">Sphaeria chrysosperma</name>
    <dbReference type="NCBI Taxonomy" id="252740"/>
    <lineage>
        <taxon>Eukaryota</taxon>
        <taxon>Fungi</taxon>
        <taxon>Dikarya</taxon>
        <taxon>Ascomycota</taxon>
        <taxon>Pezizomycotina</taxon>
        <taxon>Sordariomycetes</taxon>
        <taxon>Sordariomycetidae</taxon>
        <taxon>Diaporthales</taxon>
        <taxon>Cytosporaceae</taxon>
        <taxon>Cytospora</taxon>
    </lineage>
</organism>
<dbReference type="STRING" id="252740.A0A423W6K2"/>
<comment type="caution">
    <text evidence="3">The sequence shown here is derived from an EMBL/GenBank/DDBJ whole genome shotgun (WGS) entry which is preliminary data.</text>
</comment>
<evidence type="ECO:0000313" key="3">
    <source>
        <dbReference type="EMBL" id="ROV98987.1"/>
    </source>
</evidence>
<dbReference type="PANTHER" id="PTHR35394">
    <property type="entry name" value="DUF3176 DOMAIN-CONTAINING PROTEIN"/>
    <property type="match status" value="1"/>
</dbReference>
<dbReference type="OrthoDB" id="5376804at2759"/>
<dbReference type="InterPro" id="IPR021514">
    <property type="entry name" value="DUF3176"/>
</dbReference>
<evidence type="ECO:0000256" key="1">
    <source>
        <dbReference type="SAM" id="MobiDB-lite"/>
    </source>
</evidence>
<dbReference type="AlphaFoldDB" id="A0A423W6K2"/>
<sequence>MDRSAQQPESPQYESQSHARRDSPPSFFSSPSSPSRELDAVPHNYSNHQIGPGIDETHRQSWSRVSWEGHNDHDEYLEGYGHNLHQEAFGLAAEYTADNKTHNGKAWMRQQRQAAGPGKEKLPRLWWWWEIGSVLVAIICAAVQVGVLIAADGTILAAWPFFLGPNTVVSILSTVGKSALMVAVSGCLSQLKWGYFWGRARPLSHLQVFEDTSRGPWGAFSFLGTVHLKDVTACCLAVVTVLALAIDPMSQQVLVFPTRLTHMSNLTAGVGQAFEYQSKAYAALDRSGHDLPNSFFHQATLRLEAAMINGALGTVSVPSFHCQTPASHCTWDDFSSLGVCASFENLTDVATADCTWGQNGTDPYNGTCIYDYPGRRDGDPKMTITRTGEDDGKGSITANLNSTFDFLSATAADHNDPIGGTELSLTVARANSFLWKEFVPFPTEILYIRWYFCQQTFHNVTSTPAALTVGRTTEEALLPVRNETHMPPDLDDPIFTPEYTRLTYRAGSTGHNYTMMQRTPIQMFNYIGHLLSVRYSFGHTQDSVVSGVTLGNNDLMAMGWFLNQSDVACMAGDVAATLTAQLRARDPGDNANLTVLAGRPFAPQTYVAVRWPWLVLPLFEAAAAAVLLSVTAAGTRGLPLVKGSVVAPLVYGLRGWEDTPGFADAGRADAAEVLDRRAARMVVALEEEGHGGRLAFVRKK</sequence>
<evidence type="ECO:0000256" key="2">
    <source>
        <dbReference type="SAM" id="Phobius"/>
    </source>
</evidence>
<gene>
    <name evidence="3" type="ORF">VSDG_03830</name>
</gene>
<dbReference type="Proteomes" id="UP000284375">
    <property type="component" value="Unassembled WGS sequence"/>
</dbReference>
<evidence type="ECO:0000313" key="4">
    <source>
        <dbReference type="Proteomes" id="UP000284375"/>
    </source>
</evidence>
<keyword evidence="2" id="KW-1133">Transmembrane helix</keyword>
<feature type="region of interest" description="Disordered" evidence="1">
    <location>
        <begin position="1"/>
        <end position="55"/>
    </location>
</feature>
<keyword evidence="4" id="KW-1185">Reference proteome</keyword>
<keyword evidence="2" id="KW-0472">Membrane</keyword>
<feature type="compositionally biased region" description="Low complexity" evidence="1">
    <location>
        <begin position="24"/>
        <end position="35"/>
    </location>
</feature>
<reference evidence="3 4" key="1">
    <citation type="submission" date="2015-09" db="EMBL/GenBank/DDBJ databases">
        <title>Host preference determinants of Valsa canker pathogens revealed by comparative genomics.</title>
        <authorList>
            <person name="Yin Z."/>
            <person name="Huang L."/>
        </authorList>
    </citation>
    <scope>NUCLEOTIDE SEQUENCE [LARGE SCALE GENOMIC DNA]</scope>
    <source>
        <strain evidence="3 4">YSFL</strain>
    </source>
</reference>